<evidence type="ECO:0000313" key="2">
    <source>
        <dbReference type="EMBL" id="AEJ92356.1"/>
    </source>
</evidence>
<proteinExistence type="predicted"/>
<name>G1DB96_9CAUD</name>
<dbReference type="SMART" id="SM00731">
    <property type="entry name" value="SprT"/>
    <property type="match status" value="1"/>
</dbReference>
<dbReference type="RefSeq" id="YP_009607636.1">
    <property type="nucleotide sequence ID" value="NC_041983.1"/>
</dbReference>
<dbReference type="OrthoDB" id="11047at10239"/>
<organism evidence="2 3">
    <name type="scientific">Mycobacterium phage Timshel</name>
    <dbReference type="NCBI Taxonomy" id="1032895"/>
    <lineage>
        <taxon>Viruses</taxon>
        <taxon>Duplodnaviria</taxon>
        <taxon>Heunggongvirae</taxon>
        <taxon>Uroviricota</taxon>
        <taxon>Caudoviricetes</taxon>
        <taxon>Timshelvirus</taxon>
        <taxon>Timshelvirus timshel</taxon>
    </lineage>
</organism>
<protein>
    <submittedName>
        <fullName evidence="2">SprT</fullName>
    </submittedName>
</protein>
<dbReference type="GeneID" id="40083614"/>
<evidence type="ECO:0000259" key="1">
    <source>
        <dbReference type="SMART" id="SM00731"/>
    </source>
</evidence>
<dbReference type="GO" id="GO:0006950">
    <property type="term" value="P:response to stress"/>
    <property type="evidence" value="ECO:0007669"/>
    <property type="project" value="UniProtKB-ARBA"/>
</dbReference>
<accession>G1DB96</accession>
<gene>
    <name evidence="2" type="primary">78</name>
    <name evidence="2" type="ORF">TIMSHEL_78</name>
</gene>
<dbReference type="EMBL" id="JF957060">
    <property type="protein sequence ID" value="AEJ92356.1"/>
    <property type="molecule type" value="Genomic_DNA"/>
</dbReference>
<dbReference type="KEGG" id="vg:40083614"/>
<sequence>MTAMMDRPTVVFRVMTLNDAAEITRDLLHEHGLGDTWRFKFTNAKRTAGICSYRDKTIGLSRYLLARRPYEESLNTITHEIAHALVGGMHGHDAAWQRKHRELGGDGKRCFEHTDLDAPWIGTCGHGKQFARYRRPKTLVGWRCNCRGKVRTAVEWVHNR</sequence>
<evidence type="ECO:0000313" key="3">
    <source>
        <dbReference type="Proteomes" id="UP000006948"/>
    </source>
</evidence>
<reference evidence="2 3" key="1">
    <citation type="journal article" date="2012" name="J. Virol.">
        <title>Complete Genome Sequences of 138 Mycobacteriophages.</title>
        <authorList>
            <consortium name="the Science Education Alliance Phage Hunters Advancing Genomics and Evolutionary Science Program"/>
            <consortium name="the KwaZulu-Natal Research Institute for Tuberculosis and HIV Mycobacterial Genetics Course Students"/>
            <consortium name="the Phage Hunters Integrating Research and Education Program"/>
            <person name="Hatfull G.F."/>
        </authorList>
    </citation>
    <scope>NUCLEOTIDE SEQUENCE [LARGE SCALE GENOMIC DNA]</scope>
</reference>
<dbReference type="Gene3D" id="3.30.2010.10">
    <property type="entry name" value="Metalloproteases ('zincins'), catalytic domain"/>
    <property type="match status" value="1"/>
</dbReference>
<keyword evidence="3" id="KW-1185">Reference proteome</keyword>
<dbReference type="InterPro" id="IPR006640">
    <property type="entry name" value="SprT-like_domain"/>
</dbReference>
<feature type="domain" description="SprT-like" evidence="1">
    <location>
        <begin position="8"/>
        <end position="153"/>
    </location>
</feature>
<dbReference type="Proteomes" id="UP000006948">
    <property type="component" value="Segment"/>
</dbReference>
<dbReference type="Pfam" id="PF10263">
    <property type="entry name" value="SprT-like"/>
    <property type="match status" value="1"/>
</dbReference>